<evidence type="ECO:0008006" key="3">
    <source>
        <dbReference type="Google" id="ProtNLM"/>
    </source>
</evidence>
<dbReference type="AlphaFoldDB" id="A0A179D540"/>
<protein>
    <recommendedName>
        <fullName evidence="3">WD40 repeat domain-containing protein</fullName>
    </recommendedName>
</protein>
<dbReference type="Proteomes" id="UP000078390">
    <property type="component" value="Unassembled WGS sequence"/>
</dbReference>
<dbReference type="InterPro" id="IPR015943">
    <property type="entry name" value="WD40/YVTN_repeat-like_dom_sf"/>
</dbReference>
<gene>
    <name evidence="1" type="ORF">TDIS_0430</name>
</gene>
<name>A0A179D540_9BACT</name>
<dbReference type="SUPFAM" id="SSF50998">
    <property type="entry name" value="Quinoprotein alcohol dehydrogenase-like"/>
    <property type="match status" value="1"/>
</dbReference>
<evidence type="ECO:0000313" key="2">
    <source>
        <dbReference type="Proteomes" id="UP000078390"/>
    </source>
</evidence>
<accession>A0A179D540</accession>
<organism evidence="1 2">
    <name type="scientific">Thermosulfurimonas dismutans</name>
    <dbReference type="NCBI Taxonomy" id="999894"/>
    <lineage>
        <taxon>Bacteria</taxon>
        <taxon>Pseudomonadati</taxon>
        <taxon>Thermodesulfobacteriota</taxon>
        <taxon>Thermodesulfobacteria</taxon>
        <taxon>Thermodesulfobacteriales</taxon>
        <taxon>Thermodesulfobacteriaceae</taxon>
        <taxon>Thermosulfurimonas</taxon>
    </lineage>
</organism>
<dbReference type="Gene3D" id="2.130.10.10">
    <property type="entry name" value="YVTN repeat-like/Quinoprotein amine dehydrogenase"/>
    <property type="match status" value="2"/>
</dbReference>
<reference evidence="1 2" key="1">
    <citation type="submission" date="2016-04" db="EMBL/GenBank/DDBJ databases">
        <title>Genome analysis of Thermosulfurimonas dismutans, the first thermophilic sulfur-disproportionating bacterium of the phylum Thermodesulfobacteria.</title>
        <authorList>
            <person name="Mardanov A.V."/>
            <person name="Beletsky A.V."/>
            <person name="Kadnikov V.V."/>
            <person name="Slobodkin A.I."/>
            <person name="Ravin N.V."/>
        </authorList>
    </citation>
    <scope>NUCLEOTIDE SEQUENCE [LARGE SCALE GENOMIC DNA]</scope>
    <source>
        <strain evidence="1 2">S95</strain>
    </source>
</reference>
<keyword evidence="2" id="KW-1185">Reference proteome</keyword>
<evidence type="ECO:0000313" key="1">
    <source>
        <dbReference type="EMBL" id="OAQ21210.1"/>
    </source>
</evidence>
<sequence>MSFAERFRAFGLNLLWEHPLGDISFHVRAGHTPDSFVRFSPDGRLLAVGTLKGDLLVFESLTGKLVLRKKIPEAMVKRVAFSPDAKRLYYGEQSPEGAVCALELPSGKTLWCFRTAGDLLRGEPPLPGDLYGIYRLPGIYRLKILRDGDLLVLGIHSWYDRKLRIWRRLSRLYRLSPKGKIRWAYPSDGPAPVNIIYADSDPSGKRVALVALLPSEYKEDLSLKGPPPQSFVALDGRTGRKLFHFTLSPLKPYFDRVSAWESVAVSRDGRFAILGTTDGRLFVFDLEKKSLHRLLTLATPIILGGFPVSASLGYGLFGPDGLIYVVSGESTLPYGLPLAVDRPAGPHPAARTLFAVDPKTGAILWRFTSPVKLQGLSSDATGRTLAVCTGAFRKEALRVRQFGVLVFDLKKEGGGLSKLVGYFPTAGTCFFHLAVSPDGHLIAAVETPWRDEIGRLYGKHRLLVLRRSP</sequence>
<dbReference type="InterPro" id="IPR011047">
    <property type="entry name" value="Quinoprotein_ADH-like_sf"/>
</dbReference>
<comment type="caution">
    <text evidence="1">The sequence shown here is derived from an EMBL/GenBank/DDBJ whole genome shotgun (WGS) entry which is preliminary data.</text>
</comment>
<dbReference type="STRING" id="999894.TDIS_0430"/>
<dbReference type="EMBL" id="LWLG01000002">
    <property type="protein sequence ID" value="OAQ21210.1"/>
    <property type="molecule type" value="Genomic_DNA"/>
</dbReference>
<proteinExistence type="predicted"/>